<gene>
    <name evidence="1" type="ORF">UT41_C0002G0103</name>
</gene>
<protein>
    <submittedName>
        <fullName evidence="1">Uncharacterized protein</fullName>
    </submittedName>
</protein>
<evidence type="ECO:0000313" key="2">
    <source>
        <dbReference type="Proteomes" id="UP000034665"/>
    </source>
</evidence>
<comment type="caution">
    <text evidence="1">The sequence shown here is derived from an EMBL/GenBank/DDBJ whole genome shotgun (WGS) entry which is preliminary data.</text>
</comment>
<sequence length="328" mass="37200">MTTAEHSQIQRYMALIVLTNLGKLARKQVRNALRSIEPLDDLLWIISMLTDPKQVRTALGVAFGHKDFTPEHIFSLYTDKHYADYQLILSGAMVRNHDYLMGRLTDYLKYAVNQDVQCYIIEACAQAPDGQGALIRAFFAPANPELAPLLAEGIVRQSLTFSKIQDLMRQSRDHASMLLFAKTAARRVQGIDVDDLRWIFSQFKGDPQHEFDFINAIVDVQSDIFFHLLMETEFEQIREACANKIRQFNFTSSSISYWLVVASRQQLSDAAEWFLVLLGEKYAERSPEYLLTTLSGLSDNDPQRALIESILASHTTKLCEIAGITPAS</sequence>
<evidence type="ECO:0000313" key="1">
    <source>
        <dbReference type="EMBL" id="KKR12329.1"/>
    </source>
</evidence>
<dbReference type="AlphaFoldDB" id="A0A0G0N838"/>
<reference evidence="1 2" key="1">
    <citation type="journal article" date="2015" name="Nature">
        <title>rRNA introns, odd ribosomes, and small enigmatic genomes across a large radiation of phyla.</title>
        <authorList>
            <person name="Brown C.T."/>
            <person name="Hug L.A."/>
            <person name="Thomas B.C."/>
            <person name="Sharon I."/>
            <person name="Castelle C.J."/>
            <person name="Singh A."/>
            <person name="Wilkins M.J."/>
            <person name="Williams K.H."/>
            <person name="Banfield J.F."/>
        </authorList>
    </citation>
    <scope>NUCLEOTIDE SEQUENCE [LARGE SCALE GENOMIC DNA]</scope>
</reference>
<name>A0A0G0N838_9BACT</name>
<dbReference type="Proteomes" id="UP000034665">
    <property type="component" value="Unassembled WGS sequence"/>
</dbReference>
<proteinExistence type="predicted"/>
<organism evidence="1 2">
    <name type="scientific">Candidatus Wolfebacteria bacterium GW2011_GWC2_39_22</name>
    <dbReference type="NCBI Taxonomy" id="1619013"/>
    <lineage>
        <taxon>Bacteria</taxon>
        <taxon>Candidatus Wolfeibacteriota</taxon>
    </lineage>
</organism>
<accession>A0A0G0N838</accession>
<dbReference type="EMBL" id="LBWR01000002">
    <property type="protein sequence ID" value="KKR12329.1"/>
    <property type="molecule type" value="Genomic_DNA"/>
</dbReference>